<keyword evidence="1" id="KW-1133">Transmembrane helix</keyword>
<accession>A0A4R6JPB9</accession>
<dbReference type="Proteomes" id="UP000294901">
    <property type="component" value="Unassembled WGS sequence"/>
</dbReference>
<keyword evidence="2" id="KW-0238">DNA-binding</keyword>
<reference evidence="2 3" key="1">
    <citation type="submission" date="2019-03" db="EMBL/GenBank/DDBJ databases">
        <title>Sequencing the genomes of 1000 actinobacteria strains.</title>
        <authorList>
            <person name="Klenk H.-P."/>
        </authorList>
    </citation>
    <scope>NUCLEOTIDE SEQUENCE [LARGE SCALE GENOMIC DNA]</scope>
    <source>
        <strain evidence="2 3">DSM 43805</strain>
    </source>
</reference>
<evidence type="ECO:0000256" key="1">
    <source>
        <dbReference type="SAM" id="Phobius"/>
    </source>
</evidence>
<organism evidence="2 3">
    <name type="scientific">Paractinoplanes brasiliensis</name>
    <dbReference type="NCBI Taxonomy" id="52695"/>
    <lineage>
        <taxon>Bacteria</taxon>
        <taxon>Bacillati</taxon>
        <taxon>Actinomycetota</taxon>
        <taxon>Actinomycetes</taxon>
        <taxon>Micromonosporales</taxon>
        <taxon>Micromonosporaceae</taxon>
        <taxon>Paractinoplanes</taxon>
    </lineage>
</organism>
<protein>
    <submittedName>
        <fullName evidence="2">DNA-binding transcriptional regulator of glucitol operon</fullName>
    </submittedName>
</protein>
<name>A0A4R6JPB9_9ACTN</name>
<comment type="caution">
    <text evidence="2">The sequence shown here is derived from an EMBL/GenBank/DDBJ whole genome shotgun (WGS) entry which is preliminary data.</text>
</comment>
<evidence type="ECO:0000313" key="2">
    <source>
        <dbReference type="EMBL" id="TDO38270.1"/>
    </source>
</evidence>
<proteinExistence type="predicted"/>
<sequence length="151" mass="16718">MPVPTVSKPPPVRLVAMKGLWTPAWIARHVLALVLASGCLVLGWWQFSRAQEGNSISWGYMFEWPVFAAFVVFLWWREVQLARKKGRLVKAEEPQAAAGERLPGSAVTVGRPVRVATQSSTPEDDPELTAYNDYLAWLNATPGARPSDYPG</sequence>
<evidence type="ECO:0000313" key="3">
    <source>
        <dbReference type="Proteomes" id="UP000294901"/>
    </source>
</evidence>
<keyword evidence="1" id="KW-0472">Membrane</keyword>
<dbReference type="EMBL" id="SNWR01000001">
    <property type="protein sequence ID" value="TDO38270.1"/>
    <property type="molecule type" value="Genomic_DNA"/>
</dbReference>
<feature type="transmembrane region" description="Helical" evidence="1">
    <location>
        <begin position="25"/>
        <end position="45"/>
    </location>
</feature>
<feature type="transmembrane region" description="Helical" evidence="1">
    <location>
        <begin position="57"/>
        <end position="76"/>
    </location>
</feature>
<dbReference type="GO" id="GO:0003677">
    <property type="term" value="F:DNA binding"/>
    <property type="evidence" value="ECO:0007669"/>
    <property type="project" value="UniProtKB-KW"/>
</dbReference>
<keyword evidence="3" id="KW-1185">Reference proteome</keyword>
<gene>
    <name evidence="2" type="ORF">C8E87_1920</name>
</gene>
<keyword evidence="1" id="KW-0812">Transmembrane</keyword>
<dbReference type="AlphaFoldDB" id="A0A4R6JPB9"/>